<keyword evidence="2" id="KW-0413">Isomerase</keyword>
<dbReference type="PANTHER" id="PTHR12110">
    <property type="entry name" value="HYDROXYPYRUVATE ISOMERASE"/>
    <property type="match status" value="1"/>
</dbReference>
<dbReference type="OrthoDB" id="9801960at2"/>
<dbReference type="InterPro" id="IPR013022">
    <property type="entry name" value="Xyl_isomerase-like_TIM-brl"/>
</dbReference>
<protein>
    <submittedName>
        <fullName evidence="2">Sugar phosphate isomerase/epimerase</fullName>
    </submittedName>
</protein>
<dbReference type="Pfam" id="PF01261">
    <property type="entry name" value="AP_endonuc_2"/>
    <property type="match status" value="1"/>
</dbReference>
<dbReference type="GO" id="GO:0016853">
    <property type="term" value="F:isomerase activity"/>
    <property type="evidence" value="ECO:0007669"/>
    <property type="project" value="UniProtKB-KW"/>
</dbReference>
<dbReference type="AlphaFoldDB" id="A0A1G9XQ61"/>
<dbReference type="STRING" id="258515.SAMN05192585_10910"/>
<dbReference type="RefSeq" id="WP_092638879.1">
    <property type="nucleotide sequence ID" value="NZ_FNID01000009.1"/>
</dbReference>
<reference evidence="2 3" key="1">
    <citation type="submission" date="2016-10" db="EMBL/GenBank/DDBJ databases">
        <authorList>
            <person name="de Groot N.N."/>
        </authorList>
    </citation>
    <scope>NUCLEOTIDE SEQUENCE [LARGE SCALE GENOMIC DNA]</scope>
    <source>
        <strain evidence="2 3">CGMCC 1.5012</strain>
    </source>
</reference>
<dbReference type="InterPro" id="IPR050312">
    <property type="entry name" value="IolE/XylAMocC-like"/>
</dbReference>
<accession>A0A1G9XQ61</accession>
<dbReference type="SUPFAM" id="SSF51658">
    <property type="entry name" value="Xylose isomerase-like"/>
    <property type="match status" value="1"/>
</dbReference>
<gene>
    <name evidence="2" type="ORF">SAMN05192585_10910</name>
</gene>
<dbReference type="Proteomes" id="UP000199182">
    <property type="component" value="Unassembled WGS sequence"/>
</dbReference>
<dbReference type="Gene3D" id="3.20.20.150">
    <property type="entry name" value="Divalent-metal-dependent TIM barrel enzymes"/>
    <property type="match status" value="1"/>
</dbReference>
<organism evidence="2 3">
    <name type="scientific">Acetanaerobacterium elongatum</name>
    <dbReference type="NCBI Taxonomy" id="258515"/>
    <lineage>
        <taxon>Bacteria</taxon>
        <taxon>Bacillati</taxon>
        <taxon>Bacillota</taxon>
        <taxon>Clostridia</taxon>
        <taxon>Eubacteriales</taxon>
        <taxon>Oscillospiraceae</taxon>
        <taxon>Acetanaerobacterium</taxon>
    </lineage>
</organism>
<evidence type="ECO:0000259" key="1">
    <source>
        <dbReference type="Pfam" id="PF01261"/>
    </source>
</evidence>
<keyword evidence="3" id="KW-1185">Reference proteome</keyword>
<proteinExistence type="predicted"/>
<name>A0A1G9XQ61_9FIRM</name>
<evidence type="ECO:0000313" key="2">
    <source>
        <dbReference type="EMBL" id="SDM98850.1"/>
    </source>
</evidence>
<dbReference type="InterPro" id="IPR036237">
    <property type="entry name" value="Xyl_isomerase-like_sf"/>
</dbReference>
<feature type="domain" description="Xylose isomerase-like TIM barrel" evidence="1">
    <location>
        <begin position="23"/>
        <end position="231"/>
    </location>
</feature>
<dbReference type="EMBL" id="FNID01000009">
    <property type="protein sequence ID" value="SDM98850.1"/>
    <property type="molecule type" value="Genomic_DNA"/>
</dbReference>
<dbReference type="PANTHER" id="PTHR12110:SF53">
    <property type="entry name" value="BLR5974 PROTEIN"/>
    <property type="match status" value="1"/>
</dbReference>
<sequence>MIGIYDCFGYGASYDVPFEERYKLIKKAGFDCVMLWWSDKFGRGIGYQKDVQFARNAGLHIENIHTPVHEQNCLSLDNWDGESVFQSYLQCVKDCFENNIATMVIHLPDDGHPINKLGIKRLENIISEAERKNVQVAFENLSNTNNLALILGTFQSKNVGYCYDSCHHQNYAPNDDLLKLYGNRLIALHLQDNGGKHNQHRLPFDGSIDWISVMRKIAITGYQGATSLEPMNWDYEHLSIQQFLNLAYQKAKKIDEMRKI</sequence>
<evidence type="ECO:0000313" key="3">
    <source>
        <dbReference type="Proteomes" id="UP000199182"/>
    </source>
</evidence>